<evidence type="ECO:0000256" key="4">
    <source>
        <dbReference type="PIRNR" id="PIRNR000446"/>
    </source>
</evidence>
<dbReference type="SUPFAM" id="SSF52151">
    <property type="entry name" value="FabD/lysophospholipase-like"/>
    <property type="match status" value="1"/>
</dbReference>
<dbReference type="Proteomes" id="UP000585258">
    <property type="component" value="Unassembled WGS sequence"/>
</dbReference>
<keyword evidence="2 4" id="KW-0012">Acyltransferase</keyword>
<dbReference type="InterPro" id="IPR001227">
    <property type="entry name" value="Ac_transferase_dom_sf"/>
</dbReference>
<comment type="catalytic activity">
    <reaction evidence="3 4">
        <text>holo-[ACP] + malonyl-CoA = malonyl-[ACP] + CoA</text>
        <dbReference type="Rhea" id="RHEA:41792"/>
        <dbReference type="Rhea" id="RHEA-COMP:9623"/>
        <dbReference type="Rhea" id="RHEA-COMP:9685"/>
        <dbReference type="ChEBI" id="CHEBI:57287"/>
        <dbReference type="ChEBI" id="CHEBI:57384"/>
        <dbReference type="ChEBI" id="CHEBI:64479"/>
        <dbReference type="ChEBI" id="CHEBI:78449"/>
        <dbReference type="EC" id="2.3.1.39"/>
    </reaction>
</comment>
<dbReference type="Gene3D" id="3.30.70.250">
    <property type="entry name" value="Malonyl-CoA ACP transacylase, ACP-binding"/>
    <property type="match status" value="1"/>
</dbReference>
<dbReference type="SMART" id="SM00827">
    <property type="entry name" value="PKS_AT"/>
    <property type="match status" value="1"/>
</dbReference>
<keyword evidence="1 4" id="KW-0808">Transferase</keyword>
<dbReference type="InterPro" id="IPR024925">
    <property type="entry name" value="Malonyl_CoA-ACP_transAc"/>
</dbReference>
<dbReference type="RefSeq" id="WP_185164985.1">
    <property type="nucleotide sequence ID" value="NZ_JACKWY010000008.1"/>
</dbReference>
<evidence type="ECO:0000256" key="1">
    <source>
        <dbReference type="ARBA" id="ARBA00022679"/>
    </source>
</evidence>
<reference evidence="7 8" key="1">
    <citation type="submission" date="2020-08" db="EMBL/GenBank/DDBJ databases">
        <title>Clostridia isolated from Swiss meat.</title>
        <authorList>
            <person name="Wambui J."/>
            <person name="Stevens M.J.A."/>
            <person name="Stephan R."/>
        </authorList>
    </citation>
    <scope>NUCLEOTIDE SEQUENCE [LARGE SCALE GENOMIC DNA]</scope>
    <source>
        <strain evidence="7 8">CM001</strain>
    </source>
</reference>
<evidence type="ECO:0000313" key="7">
    <source>
        <dbReference type="EMBL" id="MBB6715798.1"/>
    </source>
</evidence>
<dbReference type="InterPro" id="IPR050858">
    <property type="entry name" value="Mal-CoA-ACP_Trans/PKS_FabD"/>
</dbReference>
<proteinExistence type="inferred from homology"/>
<dbReference type="GO" id="GO:0005829">
    <property type="term" value="C:cytosol"/>
    <property type="evidence" value="ECO:0007669"/>
    <property type="project" value="TreeGrafter"/>
</dbReference>
<dbReference type="PANTHER" id="PTHR42681">
    <property type="entry name" value="MALONYL-COA-ACYL CARRIER PROTEIN TRANSACYLASE, MITOCHONDRIAL"/>
    <property type="match status" value="1"/>
</dbReference>
<evidence type="ECO:0000256" key="2">
    <source>
        <dbReference type="ARBA" id="ARBA00023315"/>
    </source>
</evidence>
<evidence type="ECO:0000256" key="3">
    <source>
        <dbReference type="ARBA" id="ARBA00048462"/>
    </source>
</evidence>
<accession>A0A7X0SDU2</accession>
<gene>
    <name evidence="7" type="ORF">H7E68_13895</name>
</gene>
<evidence type="ECO:0000259" key="6">
    <source>
        <dbReference type="SMART" id="SM00827"/>
    </source>
</evidence>
<dbReference type="GO" id="GO:0004314">
    <property type="term" value="F:[acyl-carrier-protein] S-malonyltransferase activity"/>
    <property type="evidence" value="ECO:0007669"/>
    <property type="project" value="UniProtKB-EC"/>
</dbReference>
<sequence length="303" mass="34432">MQILMFPGQGTQYPKIYNDFKYVSAYRDTFYEASEYLNLDITNICSNLCDNELKLTENAQLAVFVHNMAIYNILRSYEEINICTVGYSLGQINSFVAAGALDFKSGLEIVRKRSELMSNSPTGGGMFAISGISETFLLEEILNKQLKVYIAIINSETSFVISGILKDILQLKDVITRKYTVRMTQIAVNRAFHTPIMLPIVQEFKDFISDYKFNDCKIPVILNSTGQFATDARDIKGELVNQITSPVLWKQSMDLMLQKYGYEITYVEVGARKSLTKILLNISPNATIKSTNNLEEIYDSIWR</sequence>
<dbReference type="InterPro" id="IPR014043">
    <property type="entry name" value="Acyl_transferase_dom"/>
</dbReference>
<dbReference type="AlphaFoldDB" id="A0A7X0SDU2"/>
<dbReference type="PANTHER" id="PTHR42681:SF1">
    <property type="entry name" value="MALONYL-COA-ACYL CARRIER PROTEIN TRANSACYLASE, MITOCHONDRIAL"/>
    <property type="match status" value="1"/>
</dbReference>
<protein>
    <recommendedName>
        <fullName evidence="4">Malonyl CoA-acyl carrier protein transacylase</fullName>
        <ecNumber evidence="4">2.3.1.39</ecNumber>
    </recommendedName>
</protein>
<organism evidence="7 8">
    <name type="scientific">Clostridium gasigenes</name>
    <dbReference type="NCBI Taxonomy" id="94869"/>
    <lineage>
        <taxon>Bacteria</taxon>
        <taxon>Bacillati</taxon>
        <taxon>Bacillota</taxon>
        <taxon>Clostridia</taxon>
        <taxon>Eubacteriales</taxon>
        <taxon>Clostridiaceae</taxon>
        <taxon>Clostridium</taxon>
    </lineage>
</organism>
<evidence type="ECO:0000313" key="8">
    <source>
        <dbReference type="Proteomes" id="UP000585258"/>
    </source>
</evidence>
<evidence type="ECO:0000256" key="5">
    <source>
        <dbReference type="PIRSR" id="PIRSR000446-1"/>
    </source>
</evidence>
<dbReference type="EMBL" id="JACKWY010000008">
    <property type="protein sequence ID" value="MBB6715798.1"/>
    <property type="molecule type" value="Genomic_DNA"/>
</dbReference>
<feature type="active site" evidence="5">
    <location>
        <position position="88"/>
    </location>
</feature>
<dbReference type="Pfam" id="PF00698">
    <property type="entry name" value="Acyl_transf_1"/>
    <property type="match status" value="1"/>
</dbReference>
<dbReference type="InterPro" id="IPR016035">
    <property type="entry name" value="Acyl_Trfase/lysoPLipase"/>
</dbReference>
<feature type="domain" description="Malonyl-CoA:ACP transacylase (MAT)" evidence="6">
    <location>
        <begin position="5"/>
        <end position="295"/>
    </location>
</feature>
<comment type="similarity">
    <text evidence="4">Belongs to the fabD family.</text>
</comment>
<dbReference type="EC" id="2.3.1.39" evidence="4"/>
<dbReference type="Gene3D" id="3.40.366.10">
    <property type="entry name" value="Malonyl-Coenzyme A Acyl Carrier Protein, domain 2"/>
    <property type="match status" value="1"/>
</dbReference>
<feature type="active site" evidence="5">
    <location>
        <position position="193"/>
    </location>
</feature>
<comment type="caution">
    <text evidence="7">The sequence shown here is derived from an EMBL/GenBank/DDBJ whole genome shotgun (WGS) entry which is preliminary data.</text>
</comment>
<dbReference type="GO" id="GO:0006633">
    <property type="term" value="P:fatty acid biosynthetic process"/>
    <property type="evidence" value="ECO:0007669"/>
    <property type="project" value="TreeGrafter"/>
</dbReference>
<dbReference type="PIRSF" id="PIRSF000446">
    <property type="entry name" value="Mct"/>
    <property type="match status" value="1"/>
</dbReference>
<dbReference type="InterPro" id="IPR016036">
    <property type="entry name" value="Malonyl_transacylase_ACP-bd"/>
</dbReference>
<name>A0A7X0SDU2_9CLOT</name>
<dbReference type="SUPFAM" id="SSF55048">
    <property type="entry name" value="Probable ACP-binding domain of malonyl-CoA ACP transacylase"/>
    <property type="match status" value="1"/>
</dbReference>